<protein>
    <submittedName>
        <fullName evidence="2">Uncharacterized protein</fullName>
    </submittedName>
</protein>
<dbReference type="EMBL" id="MCBS01016782">
    <property type="protein sequence ID" value="RKF82776.1"/>
    <property type="molecule type" value="Genomic_DNA"/>
</dbReference>
<feature type="compositionally biased region" description="Polar residues" evidence="1">
    <location>
        <begin position="1"/>
        <end position="13"/>
    </location>
</feature>
<dbReference type="AlphaFoldDB" id="A0A420J7N5"/>
<feature type="region of interest" description="Disordered" evidence="1">
    <location>
        <begin position="1"/>
        <end position="32"/>
    </location>
</feature>
<name>A0A420J7N5_9PEZI</name>
<accession>A0A420J7N5</accession>
<gene>
    <name evidence="2" type="ORF">GcM1_167004</name>
</gene>
<organism evidence="2 3">
    <name type="scientific">Golovinomyces cichoracearum</name>
    <dbReference type="NCBI Taxonomy" id="62708"/>
    <lineage>
        <taxon>Eukaryota</taxon>
        <taxon>Fungi</taxon>
        <taxon>Dikarya</taxon>
        <taxon>Ascomycota</taxon>
        <taxon>Pezizomycotina</taxon>
        <taxon>Leotiomycetes</taxon>
        <taxon>Erysiphales</taxon>
        <taxon>Erysiphaceae</taxon>
        <taxon>Golovinomyces</taxon>
    </lineage>
</organism>
<evidence type="ECO:0000313" key="3">
    <source>
        <dbReference type="Proteomes" id="UP000285326"/>
    </source>
</evidence>
<comment type="caution">
    <text evidence="2">The sequence shown here is derived from an EMBL/GenBank/DDBJ whole genome shotgun (WGS) entry which is preliminary data.</text>
</comment>
<evidence type="ECO:0000313" key="2">
    <source>
        <dbReference type="EMBL" id="RKF82776.1"/>
    </source>
</evidence>
<evidence type="ECO:0000256" key="1">
    <source>
        <dbReference type="SAM" id="MobiDB-lite"/>
    </source>
</evidence>
<feature type="compositionally biased region" description="Polar residues" evidence="1">
    <location>
        <begin position="21"/>
        <end position="32"/>
    </location>
</feature>
<reference evidence="2 3" key="1">
    <citation type="journal article" date="2018" name="BMC Genomics">
        <title>Comparative genome analyses reveal sequence features reflecting distinct modes of host-adaptation between dicot and monocot powdery mildew.</title>
        <authorList>
            <person name="Wu Y."/>
            <person name="Ma X."/>
            <person name="Pan Z."/>
            <person name="Kale S.D."/>
            <person name="Song Y."/>
            <person name="King H."/>
            <person name="Zhang Q."/>
            <person name="Presley C."/>
            <person name="Deng X."/>
            <person name="Wei C.I."/>
            <person name="Xiao S."/>
        </authorList>
    </citation>
    <scope>NUCLEOTIDE SEQUENCE [LARGE SCALE GENOMIC DNA]</scope>
    <source>
        <strain evidence="2">UMSG1</strain>
    </source>
</reference>
<sequence>MSGDAPSSSSRPLSRQDIDNRNSAITQENKSPVSYKMNFDKVTSEVKSWDFGILDQNPERFAKLVSNFVTIGSHLHPPSAEDIVIYTTDHNQKRKNSPDYEKDRFGTIVAKTIDGLMRDGSNYLDASIYVSLDKQLRPKARIKGKDIDGKEPNKCNSLQ</sequence>
<proteinExistence type="predicted"/>
<dbReference type="Proteomes" id="UP000285326">
    <property type="component" value="Unassembled WGS sequence"/>
</dbReference>